<dbReference type="FunFam" id="3.90.1030.10:FF:000001">
    <property type="entry name" value="50S ribosomal protein L17"/>
    <property type="match status" value="1"/>
</dbReference>
<dbReference type="PANTHER" id="PTHR14413">
    <property type="entry name" value="RIBOSOMAL PROTEIN L17"/>
    <property type="match status" value="1"/>
</dbReference>
<comment type="subunit">
    <text evidence="4">Part of the 50S ribosomal subunit. Contacts protein L32.</text>
</comment>
<dbReference type="GO" id="GO:0006412">
    <property type="term" value="P:translation"/>
    <property type="evidence" value="ECO:0007669"/>
    <property type="project" value="UniProtKB-UniRule"/>
</dbReference>
<dbReference type="InterPro" id="IPR047859">
    <property type="entry name" value="Ribosomal_bL17_CS"/>
</dbReference>
<evidence type="ECO:0000256" key="3">
    <source>
        <dbReference type="ARBA" id="ARBA00023274"/>
    </source>
</evidence>
<dbReference type="NCBIfam" id="TIGR00059">
    <property type="entry name" value="L17"/>
    <property type="match status" value="1"/>
</dbReference>
<dbReference type="AlphaFoldDB" id="A0A7W8CYJ8"/>
<sequence length="120" mass="13618">MWNRKLGRTADHRKAMLRNMATSLIEAEQIETTEMKAKELSAVMDELVTLAKRGDLHARRQAAAFVRDVEVDDEGTTALQKLFNEIGPRYAERKGGYTRVVKTRIRRGDAAPMAIVEFVK</sequence>
<evidence type="ECO:0000256" key="4">
    <source>
        <dbReference type="HAMAP-Rule" id="MF_01368"/>
    </source>
</evidence>
<dbReference type="SUPFAM" id="SSF64263">
    <property type="entry name" value="Prokaryotic ribosomal protein L17"/>
    <property type="match status" value="1"/>
</dbReference>
<comment type="similarity">
    <text evidence="1 4 5">Belongs to the bacterial ribosomal protein bL17 family.</text>
</comment>
<evidence type="ECO:0000256" key="1">
    <source>
        <dbReference type="ARBA" id="ARBA00008777"/>
    </source>
</evidence>
<dbReference type="EMBL" id="JACHHK010000011">
    <property type="protein sequence ID" value="MBB5183936.1"/>
    <property type="molecule type" value="Genomic_DNA"/>
</dbReference>
<dbReference type="PANTHER" id="PTHR14413:SF16">
    <property type="entry name" value="LARGE RIBOSOMAL SUBUNIT PROTEIN BL17M"/>
    <property type="match status" value="1"/>
</dbReference>
<gene>
    <name evidence="4" type="primary">rplQ</name>
    <name evidence="6" type="ORF">HNQ47_001984</name>
</gene>
<evidence type="ECO:0000313" key="6">
    <source>
        <dbReference type="EMBL" id="MBB5183936.1"/>
    </source>
</evidence>
<dbReference type="GO" id="GO:0003735">
    <property type="term" value="F:structural constituent of ribosome"/>
    <property type="evidence" value="ECO:0007669"/>
    <property type="project" value="InterPro"/>
</dbReference>
<keyword evidence="2 4" id="KW-0689">Ribosomal protein</keyword>
<organism evidence="6 7">
    <name type="scientific">Catenisphaera adipataccumulans</name>
    <dbReference type="NCBI Taxonomy" id="700500"/>
    <lineage>
        <taxon>Bacteria</taxon>
        <taxon>Bacillati</taxon>
        <taxon>Bacillota</taxon>
        <taxon>Erysipelotrichia</taxon>
        <taxon>Erysipelotrichales</taxon>
        <taxon>Erysipelotrichaceae</taxon>
        <taxon>Catenisphaera</taxon>
    </lineage>
</organism>
<reference evidence="6 7" key="1">
    <citation type="submission" date="2020-08" db="EMBL/GenBank/DDBJ databases">
        <title>Genomic Encyclopedia of Type Strains, Phase IV (KMG-IV): sequencing the most valuable type-strain genomes for metagenomic binning, comparative biology and taxonomic classification.</title>
        <authorList>
            <person name="Goeker M."/>
        </authorList>
    </citation>
    <scope>NUCLEOTIDE SEQUENCE [LARGE SCALE GENOMIC DNA]</scope>
    <source>
        <strain evidence="6 7">DSM 25799</strain>
    </source>
</reference>
<dbReference type="Proteomes" id="UP000539953">
    <property type="component" value="Unassembled WGS sequence"/>
</dbReference>
<dbReference type="HAMAP" id="MF_01368">
    <property type="entry name" value="Ribosomal_bL17"/>
    <property type="match status" value="1"/>
</dbReference>
<evidence type="ECO:0000256" key="2">
    <source>
        <dbReference type="ARBA" id="ARBA00022980"/>
    </source>
</evidence>
<dbReference type="Pfam" id="PF01196">
    <property type="entry name" value="Ribosomal_L17"/>
    <property type="match status" value="1"/>
</dbReference>
<comment type="caution">
    <text evidence="6">The sequence shown here is derived from an EMBL/GenBank/DDBJ whole genome shotgun (WGS) entry which is preliminary data.</text>
</comment>
<accession>A0A7W8CYJ8</accession>
<proteinExistence type="inferred from homology"/>
<protein>
    <recommendedName>
        <fullName evidence="4">Large ribosomal subunit protein bL17</fullName>
    </recommendedName>
</protein>
<keyword evidence="3 4" id="KW-0687">Ribonucleoprotein</keyword>
<dbReference type="InterPro" id="IPR036373">
    <property type="entry name" value="Ribosomal_bL17_sf"/>
</dbReference>
<dbReference type="RefSeq" id="WP_183329232.1">
    <property type="nucleotide sequence ID" value="NZ_JACHHK010000011.1"/>
</dbReference>
<evidence type="ECO:0000256" key="5">
    <source>
        <dbReference type="RuleBase" id="RU000660"/>
    </source>
</evidence>
<evidence type="ECO:0000313" key="7">
    <source>
        <dbReference type="Proteomes" id="UP000539953"/>
    </source>
</evidence>
<keyword evidence="7" id="KW-1185">Reference proteome</keyword>
<name>A0A7W8CYJ8_9FIRM</name>
<dbReference type="Gene3D" id="3.90.1030.10">
    <property type="entry name" value="Ribosomal protein L17"/>
    <property type="match status" value="1"/>
</dbReference>
<dbReference type="PROSITE" id="PS01167">
    <property type="entry name" value="RIBOSOMAL_L17"/>
    <property type="match status" value="1"/>
</dbReference>
<dbReference type="InterPro" id="IPR000456">
    <property type="entry name" value="Ribosomal_bL17"/>
</dbReference>
<dbReference type="GO" id="GO:0022625">
    <property type="term" value="C:cytosolic large ribosomal subunit"/>
    <property type="evidence" value="ECO:0007669"/>
    <property type="project" value="TreeGrafter"/>
</dbReference>